<dbReference type="OrthoDB" id="2454247at2"/>
<accession>A0A1I0YIB8</accession>
<evidence type="ECO:0000313" key="4">
    <source>
        <dbReference type="Proteomes" id="UP000183843"/>
    </source>
</evidence>
<evidence type="ECO:0000313" key="3">
    <source>
        <dbReference type="Proteomes" id="UP000183469"/>
    </source>
</evidence>
<organism evidence="2 4">
    <name type="scientific">Selenomonas ruminantium</name>
    <dbReference type="NCBI Taxonomy" id="971"/>
    <lineage>
        <taxon>Bacteria</taxon>
        <taxon>Bacillati</taxon>
        <taxon>Bacillota</taxon>
        <taxon>Negativicutes</taxon>
        <taxon>Selenomonadales</taxon>
        <taxon>Selenomonadaceae</taxon>
        <taxon>Selenomonas</taxon>
    </lineage>
</organism>
<protein>
    <recommendedName>
        <fullName evidence="5">DUF2922 domain-containing protein</fullName>
    </recommendedName>
</protein>
<dbReference type="InterPro" id="IPR021321">
    <property type="entry name" value="DUF2922"/>
</dbReference>
<proteinExistence type="predicted"/>
<evidence type="ECO:0000313" key="1">
    <source>
        <dbReference type="EMBL" id="SEA00926.1"/>
    </source>
</evidence>
<name>A0A1I0YIB8_SELRU</name>
<dbReference type="EMBL" id="FNQG01000006">
    <property type="protein sequence ID" value="SEA00926.1"/>
    <property type="molecule type" value="Genomic_DNA"/>
</dbReference>
<sequence>MKSTLKMILSLENGKSTTLSLASPRADLTAAEVTEALTEIIAHKAILVDGSPVTAIQKLYIQDVEEKLLA</sequence>
<dbReference type="EMBL" id="FOJX01000014">
    <property type="protein sequence ID" value="SFB13074.1"/>
    <property type="molecule type" value="Genomic_DNA"/>
</dbReference>
<dbReference type="Proteomes" id="UP000183469">
    <property type="component" value="Unassembled WGS sequence"/>
</dbReference>
<dbReference type="Pfam" id="PF11148">
    <property type="entry name" value="DUF2922"/>
    <property type="match status" value="1"/>
</dbReference>
<reference evidence="3 4" key="1">
    <citation type="submission" date="2016-10" db="EMBL/GenBank/DDBJ databases">
        <authorList>
            <person name="de Groot N.N."/>
        </authorList>
    </citation>
    <scope>NUCLEOTIDE SEQUENCE [LARGE SCALE GENOMIC DNA]</scope>
    <source>
        <strain evidence="1 3">DSM 2872</strain>
        <strain evidence="2 4">L14</strain>
    </source>
</reference>
<evidence type="ECO:0000313" key="2">
    <source>
        <dbReference type="EMBL" id="SFB13074.1"/>
    </source>
</evidence>
<evidence type="ECO:0008006" key="5">
    <source>
        <dbReference type="Google" id="ProtNLM"/>
    </source>
</evidence>
<dbReference type="AlphaFoldDB" id="A0A1I0YIB8"/>
<dbReference type="Proteomes" id="UP000183843">
    <property type="component" value="Unassembled WGS sequence"/>
</dbReference>
<dbReference type="RefSeq" id="WP_037355061.1">
    <property type="nucleotide sequence ID" value="NZ_FNQG01000006.1"/>
</dbReference>
<gene>
    <name evidence="2" type="ORF">SAMN05216587_11434</name>
    <name evidence="1" type="ORF">SAMN05660648_01540</name>
</gene>